<dbReference type="PANTHER" id="PTHR32278">
    <property type="entry name" value="F-BOX DOMAIN-CONTAINING PROTEIN"/>
    <property type="match status" value="1"/>
</dbReference>
<gene>
    <name evidence="2" type="ORF">SVIM_LOCUS323535</name>
</gene>
<dbReference type="PANTHER" id="PTHR32278:SF150">
    <property type="entry name" value="F-BOX DOMAIN-CONTAINING PROTEIN"/>
    <property type="match status" value="1"/>
</dbReference>
<dbReference type="Gene3D" id="1.20.1280.50">
    <property type="match status" value="2"/>
</dbReference>
<reference evidence="2" key="1">
    <citation type="submission" date="2019-03" db="EMBL/GenBank/DDBJ databases">
        <authorList>
            <person name="Mank J."/>
            <person name="Almeida P."/>
        </authorList>
    </citation>
    <scope>NUCLEOTIDE SEQUENCE</scope>
    <source>
        <strain evidence="2">78183</strain>
    </source>
</reference>
<dbReference type="AlphaFoldDB" id="A0A6N2MM72"/>
<feature type="domain" description="F-box" evidence="1">
    <location>
        <begin position="7"/>
        <end position="47"/>
    </location>
</feature>
<dbReference type="EMBL" id="CAADRP010001707">
    <property type="protein sequence ID" value="VFU49113.1"/>
    <property type="molecule type" value="Genomic_DNA"/>
</dbReference>
<organism evidence="2">
    <name type="scientific">Salix viminalis</name>
    <name type="common">Common osier</name>
    <name type="synonym">Basket willow</name>
    <dbReference type="NCBI Taxonomy" id="40686"/>
    <lineage>
        <taxon>Eukaryota</taxon>
        <taxon>Viridiplantae</taxon>
        <taxon>Streptophyta</taxon>
        <taxon>Embryophyta</taxon>
        <taxon>Tracheophyta</taxon>
        <taxon>Spermatophyta</taxon>
        <taxon>Magnoliopsida</taxon>
        <taxon>eudicotyledons</taxon>
        <taxon>Gunneridae</taxon>
        <taxon>Pentapetalae</taxon>
        <taxon>rosids</taxon>
        <taxon>fabids</taxon>
        <taxon>Malpighiales</taxon>
        <taxon>Salicaceae</taxon>
        <taxon>Saliceae</taxon>
        <taxon>Salix</taxon>
    </lineage>
</organism>
<dbReference type="SUPFAM" id="SSF81383">
    <property type="entry name" value="F-box domain"/>
    <property type="match status" value="2"/>
</dbReference>
<proteinExistence type="predicted"/>
<dbReference type="SMART" id="SM00256">
    <property type="entry name" value="FBOX"/>
    <property type="match status" value="2"/>
</dbReference>
<accession>A0A6N2MM72</accession>
<sequence>MDISEVFPEECLAHIISYTSPRDACRSAVVSRNFQVAADSDAVWKGFLPPNYAEIMSSAPASSSSKLADLSKKEVYFHHCNNPILINDGIMSFALEKHGGKKCYMIGARSLYIVWGDAPSYWTWKSVPDESRFAEVAELRYVWWLEVVGRIDVKILSPKTTYAAYLVFKLTDSTSGFDEKLVELSVHFEGTAGEEKLHVFLVVPPGYDMPPQPRERSDGWMEECLAHIISYTSPRDACRSALVSRNFQIAADSDAVWKGFLPPNYAEIISSAPASSSSKLADLSKKELYFHHCNNPILINDGIMSFALEKHGGKKCYMIGARTLSIIWGDEPAYWTWKSLPDESRFAEVAELRYVWWLEVIGRIDVKILSPKTTYAAYLVFKLTDSTSGFDEKLVELSVHFEGSAGEENLHVFLDVPPRHDMPPQPRERSDGWMEVEMGEFFYDDEDVGSVVASLKEVDNYTTKNGLIVEGIEFRPKEGR</sequence>
<dbReference type="InterPro" id="IPR036047">
    <property type="entry name" value="F-box-like_dom_sf"/>
</dbReference>
<evidence type="ECO:0000313" key="2">
    <source>
        <dbReference type="EMBL" id="VFU49113.1"/>
    </source>
</evidence>
<dbReference type="Pfam" id="PF14299">
    <property type="entry name" value="PP2"/>
    <property type="match status" value="2"/>
</dbReference>
<evidence type="ECO:0000259" key="1">
    <source>
        <dbReference type="SMART" id="SM00256"/>
    </source>
</evidence>
<dbReference type="InterPro" id="IPR025886">
    <property type="entry name" value="PP2-like"/>
</dbReference>
<dbReference type="InterPro" id="IPR001810">
    <property type="entry name" value="F-box_dom"/>
</dbReference>
<feature type="domain" description="F-box" evidence="1">
    <location>
        <begin position="221"/>
        <end position="260"/>
    </location>
</feature>
<name>A0A6N2MM72_SALVM</name>
<dbReference type="Pfam" id="PF12937">
    <property type="entry name" value="F-box-like"/>
    <property type="match status" value="1"/>
</dbReference>
<protein>
    <recommendedName>
        <fullName evidence="1">F-box domain-containing protein</fullName>
    </recommendedName>
</protein>
<dbReference type="CDD" id="cd22162">
    <property type="entry name" value="F-box_AtSKIP3-like"/>
    <property type="match status" value="2"/>
</dbReference>